<proteinExistence type="predicted"/>
<evidence type="ECO:0000313" key="1">
    <source>
        <dbReference type="EMBL" id="CAM9948278.1"/>
    </source>
</evidence>
<dbReference type="EMBL" id="OX596104">
    <property type="protein sequence ID" value="CAM9948278.1"/>
    <property type="molecule type" value="Genomic_DNA"/>
</dbReference>
<dbReference type="Proteomes" id="UP001162501">
    <property type="component" value="Chromosome 20"/>
</dbReference>
<name>A0AC59YS54_RANTA</name>
<sequence length="1124" mass="127676">MAAAAALRDQPQKCSVTFEDVAVYFSWEEWRLLDEAQRSVYLDVMLENYALISSLGCCCGTENAEAPSEQITSLGVSQARTPKAALSSQKMHPCETCGAVLKKVFHLCDHQETQHTQKLLRCGACVKQFCFSANFQHRQEWHMGEKILRSSVDEAKFFKSCRFLVLQKPFTCRELEKDFPTIVGHLQQQTTHTVEKPNIGTQCESTLQSRSHHTSGECKKALSPKHTLVQDQSVHTGIPCFVCSECGKAFSSDLRYHQRVHSGERPHECSECGKSFITRTALRYHHRVHTGERPYECSECGKSFTRKNNLIIHVRVHSGERPYECSECGKSFTFSSSLRYHHRVHTGERPYECTECGKSFNNSSALRYHQRIHTGERPYECNECGKSFISNSTLCYHQRVHAGKRPYECSECGKSFTSSSTLRYHQRVHTGERPYECSDSCGKSFTSISGLGYHQRVHRGEKPYQCNECGKSFTNSSILIRHQRVHTGERPYVCSECGKSFTSSATLSYHQRVHAGKRPYECSKCGKSFTSSSTLRYHQRVHAGDRPYENETLWPATVPTTQSPEFICTGTWGLELGFHHWDNSGTIDSSHHLSPQPRSHGLGARAPLNLVPSPLLLGLGAGLRPAGPLPDPLRPKAWMAAAARRDPPQGSVTFEDVVVYFSWEEWGLLDENQRCLYHDVMLENFALVTSLGCWFGMEEAVAFSVESVPVEQTSRGKTVIPDPSIEKTQPCEGCVRARRDSLQLPEHQGLHPEQNSHPCEECEKQPGFSPDLYPEPSNEKPSRRDTDKACVRSYRFHVSAKPFTCEEVSKDFLAMLNLLQHQATLKGTKPQSSFQCAEPFLHGKSQYKCSEYEKLFSCEYTLFQDQQILTRKNYQDCDDCEKPFNQSSLLINCQRPDNAGARPYECSECGKSFSQSYRLIQHHRSHTAARPYKCNECGKAFSYKLRLVQHLQIHSKVRPYECGECGKSFSYSSTLIKHQRVHTGARPYKCGECGNSFSQSSNLIQHQKIHSGARPYKCTECGKSFSYKCKLVQHLRIHTGERPYECGECGKSFSHSSTLNQHQRIHTGARPYKCDECEKSFSQKSNLIQHRRVHTGEKPYECGECGKSFSQSSHIIQHRKLHTR</sequence>
<evidence type="ECO:0000313" key="2">
    <source>
        <dbReference type="Proteomes" id="UP001162501"/>
    </source>
</evidence>
<organism evidence="1 2">
    <name type="scientific">Rangifer tarandus platyrhynchus</name>
    <name type="common">Svalbard reindeer</name>
    <dbReference type="NCBI Taxonomy" id="3082113"/>
    <lineage>
        <taxon>Eukaryota</taxon>
        <taxon>Metazoa</taxon>
        <taxon>Chordata</taxon>
        <taxon>Craniata</taxon>
        <taxon>Vertebrata</taxon>
        <taxon>Euteleostomi</taxon>
        <taxon>Mammalia</taxon>
        <taxon>Eutheria</taxon>
        <taxon>Laurasiatheria</taxon>
        <taxon>Artiodactyla</taxon>
        <taxon>Ruminantia</taxon>
        <taxon>Pecora</taxon>
        <taxon>Cervidae</taxon>
        <taxon>Odocoileinae</taxon>
        <taxon>Rangifer</taxon>
    </lineage>
</organism>
<accession>A0AC59YS54</accession>
<gene>
    <name evidence="1" type="ORF">MRATA1EN22A_LOCUS9761</name>
</gene>
<protein>
    <submittedName>
        <fullName evidence="1">Uncharacterized protein</fullName>
    </submittedName>
</protein>
<reference evidence="1" key="2">
    <citation type="submission" date="2025-03" db="EMBL/GenBank/DDBJ databases">
        <authorList>
            <consortium name="ELIXIR-Norway"/>
            <consortium name="Elixir Norway"/>
        </authorList>
    </citation>
    <scope>NUCLEOTIDE SEQUENCE</scope>
</reference>
<reference evidence="1" key="1">
    <citation type="submission" date="2023-05" db="EMBL/GenBank/DDBJ databases">
        <authorList>
            <consortium name="ELIXIR-Norway"/>
        </authorList>
    </citation>
    <scope>NUCLEOTIDE SEQUENCE</scope>
</reference>